<dbReference type="SUPFAM" id="SSF56219">
    <property type="entry name" value="DNase I-like"/>
    <property type="match status" value="1"/>
</dbReference>
<evidence type="ECO:0000256" key="1">
    <source>
        <dbReference type="SAM" id="Phobius"/>
    </source>
</evidence>
<accession>A0AAW1YRL3</accession>
<sequence>MDVLSWNCHGIGLDSKLFALKGLISKTRPSIPFLSETKIHDMDDFYRLARGLSDFGFSHSEEVLSEGRFGGLGLFWGDNVKVRVCLKSAIRELSDQYVLPWALVGDFNEILHAGEKQDGQRRRESQMRGFREVVDYANLIDLGFVRTKFTWSNKHTKIRLDCALVTATWSDIFPHSKVNILPPSLSDHSPIVLQISTRSIVQKNNVHCFRFESFWLQHPECDQVVQSEWQSPFGGLPMFNVSQKIKSTCFSLDLWQRTTFRDRQERILEVRNHLAIILDSPLSSSLAEENESLILRLQQLTSEHDIHTFLWRNIHTAPFLGMILWALFLGIIISAPYLHAAPFLGIVIWAPFSGITYTRPLFWA</sequence>
<gene>
    <name evidence="2" type="ORF">M0R45_006828</name>
</gene>
<keyword evidence="1" id="KW-0812">Transmembrane</keyword>
<evidence type="ECO:0000313" key="3">
    <source>
        <dbReference type="Proteomes" id="UP001457282"/>
    </source>
</evidence>
<keyword evidence="3" id="KW-1185">Reference proteome</keyword>
<dbReference type="Proteomes" id="UP001457282">
    <property type="component" value="Unassembled WGS sequence"/>
</dbReference>
<dbReference type="PANTHER" id="PTHR33710:SF71">
    <property type="entry name" value="ENDONUCLEASE_EXONUCLEASE_PHOSPHATASE DOMAIN-CONTAINING PROTEIN"/>
    <property type="match status" value="1"/>
</dbReference>
<comment type="caution">
    <text evidence="2">The sequence shown here is derived from an EMBL/GenBank/DDBJ whole genome shotgun (WGS) entry which is preliminary data.</text>
</comment>
<keyword evidence="1" id="KW-1133">Transmembrane helix</keyword>
<reference evidence="2 3" key="1">
    <citation type="journal article" date="2023" name="G3 (Bethesda)">
        <title>A chromosome-length genome assembly and annotation of blackberry (Rubus argutus, cv. 'Hillquist').</title>
        <authorList>
            <person name="Bruna T."/>
            <person name="Aryal R."/>
            <person name="Dudchenko O."/>
            <person name="Sargent D.J."/>
            <person name="Mead D."/>
            <person name="Buti M."/>
            <person name="Cavallini A."/>
            <person name="Hytonen T."/>
            <person name="Andres J."/>
            <person name="Pham M."/>
            <person name="Weisz D."/>
            <person name="Mascagni F."/>
            <person name="Usai G."/>
            <person name="Natali L."/>
            <person name="Bassil N."/>
            <person name="Fernandez G.E."/>
            <person name="Lomsadze A."/>
            <person name="Armour M."/>
            <person name="Olukolu B."/>
            <person name="Poorten T."/>
            <person name="Britton C."/>
            <person name="Davik J."/>
            <person name="Ashrafi H."/>
            <person name="Aiden E.L."/>
            <person name="Borodovsky M."/>
            <person name="Worthington M."/>
        </authorList>
    </citation>
    <scope>NUCLEOTIDE SEQUENCE [LARGE SCALE GENOMIC DNA]</scope>
    <source>
        <strain evidence="2">PI 553951</strain>
    </source>
</reference>
<dbReference type="Gene3D" id="3.60.10.10">
    <property type="entry name" value="Endonuclease/exonuclease/phosphatase"/>
    <property type="match status" value="2"/>
</dbReference>
<name>A0AAW1YRL3_RUBAR</name>
<dbReference type="AlphaFoldDB" id="A0AAW1YRL3"/>
<feature type="transmembrane region" description="Helical" evidence="1">
    <location>
        <begin position="319"/>
        <end position="337"/>
    </location>
</feature>
<dbReference type="InterPro" id="IPR036691">
    <property type="entry name" value="Endo/exonu/phosph_ase_sf"/>
</dbReference>
<dbReference type="EMBL" id="JBEDUW010000001">
    <property type="protein sequence ID" value="KAK9951381.1"/>
    <property type="molecule type" value="Genomic_DNA"/>
</dbReference>
<keyword evidence="1" id="KW-0472">Membrane</keyword>
<protein>
    <recommendedName>
        <fullName evidence="4">Endonuclease/exonuclease/phosphatase domain-containing protein</fullName>
    </recommendedName>
</protein>
<organism evidence="2 3">
    <name type="scientific">Rubus argutus</name>
    <name type="common">Southern blackberry</name>
    <dbReference type="NCBI Taxonomy" id="59490"/>
    <lineage>
        <taxon>Eukaryota</taxon>
        <taxon>Viridiplantae</taxon>
        <taxon>Streptophyta</taxon>
        <taxon>Embryophyta</taxon>
        <taxon>Tracheophyta</taxon>
        <taxon>Spermatophyta</taxon>
        <taxon>Magnoliopsida</taxon>
        <taxon>eudicotyledons</taxon>
        <taxon>Gunneridae</taxon>
        <taxon>Pentapetalae</taxon>
        <taxon>rosids</taxon>
        <taxon>fabids</taxon>
        <taxon>Rosales</taxon>
        <taxon>Rosaceae</taxon>
        <taxon>Rosoideae</taxon>
        <taxon>Rosoideae incertae sedis</taxon>
        <taxon>Rubus</taxon>
    </lineage>
</organism>
<feature type="transmembrane region" description="Helical" evidence="1">
    <location>
        <begin position="343"/>
        <end position="362"/>
    </location>
</feature>
<evidence type="ECO:0008006" key="4">
    <source>
        <dbReference type="Google" id="ProtNLM"/>
    </source>
</evidence>
<dbReference type="PANTHER" id="PTHR33710">
    <property type="entry name" value="BNAC02G09200D PROTEIN"/>
    <property type="match status" value="1"/>
</dbReference>
<evidence type="ECO:0000313" key="2">
    <source>
        <dbReference type="EMBL" id="KAK9951381.1"/>
    </source>
</evidence>
<proteinExistence type="predicted"/>